<gene>
    <name evidence="10" type="primary">dnaE</name>
    <name evidence="10" type="ORF">MAGMO_4069</name>
</gene>
<dbReference type="AlphaFoldDB" id="A0A1S7LQ34"/>
<dbReference type="GO" id="GO:0003676">
    <property type="term" value="F:nucleic acid binding"/>
    <property type="evidence" value="ECO:0007669"/>
    <property type="project" value="InterPro"/>
</dbReference>
<sequence>MSHAPFVHLHVHSGFSLLTSTAKLGDLIGRAKEQGMPALAISDQGNLFGAVQFFSACLKAGIKPIFAAQLYCVPDHTDLTQREDKEVRDQLILLAQNDEGWRNLMRLVSIGHLDGSHGQPRIDLPLLRQHAEGLMALSCGAKGAVGRLLSQGSEAEAEAAAQELKEIFGHDGQMPNFHIEIQRHGEPGEERLIKQSVTLAEKLELPLVATSDIHYMDSKDAPARDALFCVGASRTLYEENRPRLSDKYDFTSCEEMVAKFADIPEAIENTLLVAQRCNVKLKLGKPMLPDFELPEGENLESWLAHLSKEGLAERMEKYVLPRFDDTEHEEITKRYAERLEYELGIIIQMGFPGYFLIVSDFIKWAKGEDIPVGPGRGSGAGSLVAWCLSITDLDPIRYTLLFERFLNPERVSMPDFDVDFCMDRREKVIEYVQQKYGEDRVAQIITFGTMQAKAVIRDVGRVMEFPYGQVDKIAKLIPNELGITLDKAEAQEERLRQIQKDEQGVAKLMELAHSLEGSPRSCGTHAAGVVISNGPLTDTVPLYRDPRSPMPVTQFNMVDVERAGLVKFDFLGLKTLTVIDNTLQIVNAPRLERGDEPIDISTIDLEDKKTFRLLQDGKTKGVFQLESSGMREILKKLAPDTFEDIIALVALYRPGPLGSGMVDDFISRKHGLTPVEYPLPQLEPILNETYGVILYQEQVMKIAQVLAGYSLGGADLLRRAMGKKKAEEMAKQREIFMTGAGKLQINTEKAAYIFDLMEKFAGYGFNKSHSAAYALISYQTAWLKAHYPVAFLAATMTADMHNTDKVVHFVRECSAMGIDVLPPDVNASSVDFTVEDQAVRYGLAAIKNVGEVPMEAMVRARQEGGDFSTLLDLCQRTEEGHLNRRTMENLVKSGACDAMGEGNRAALMHVLPEALGRGSKHQSEQKLGFMNLFDDDGGEEQKEEAWQLPDMPDWDGDTRLEKEKEALGFYISSHPLRKYEAELEDYGISTIMGLQEKFGPEGDGVVGSDGRAGVRFSGVVSERKLHRTRKGDRMMFVTFEDIDSSIEAVVFPDDYLNYRDVLEEEGPLVVEGQAEVRDEEVKVAITGVRTLEAYRRHACRVVRVEIPEATMKAGGIEAMDAILEEFHDPEGCRVALILGMEQADVALVLSRQSTVRPSDKLLESMLSQFGSGSTTFRATLPESRTS</sequence>
<dbReference type="Pfam" id="PF01336">
    <property type="entry name" value="tRNA_anti-codon"/>
    <property type="match status" value="1"/>
</dbReference>
<evidence type="ECO:0000259" key="9">
    <source>
        <dbReference type="SMART" id="SM00481"/>
    </source>
</evidence>
<dbReference type="Pfam" id="PF07733">
    <property type="entry name" value="DNA_pol3_alpha"/>
    <property type="match status" value="1"/>
</dbReference>
<evidence type="ECO:0000256" key="5">
    <source>
        <dbReference type="ARBA" id="ARBA00022695"/>
    </source>
</evidence>
<dbReference type="GO" id="GO:0006260">
    <property type="term" value="P:DNA replication"/>
    <property type="evidence" value="ECO:0007669"/>
    <property type="project" value="UniProtKB-KW"/>
</dbReference>
<dbReference type="CDD" id="cd04485">
    <property type="entry name" value="DnaE_OBF"/>
    <property type="match status" value="1"/>
</dbReference>
<dbReference type="NCBIfam" id="NF005298">
    <property type="entry name" value="PRK06826.1"/>
    <property type="match status" value="1"/>
</dbReference>
<evidence type="ECO:0000256" key="1">
    <source>
        <dbReference type="ARBA" id="ARBA00004496"/>
    </source>
</evidence>
<dbReference type="InterPro" id="IPR004013">
    <property type="entry name" value="PHP_dom"/>
</dbReference>
<evidence type="ECO:0000256" key="8">
    <source>
        <dbReference type="ARBA" id="ARBA00049244"/>
    </source>
</evidence>
<keyword evidence="6" id="KW-0235">DNA replication</keyword>
<dbReference type="InterPro" id="IPR041931">
    <property type="entry name" value="DNA_pol3_alpha_thumb_dom"/>
</dbReference>
<keyword evidence="7" id="KW-0239">DNA-directed DNA polymerase</keyword>
<protein>
    <recommendedName>
        <fullName evidence="3">DNA polymerase III subunit alpha</fullName>
        <ecNumber evidence="2">2.7.7.7</ecNumber>
    </recommendedName>
</protein>
<evidence type="ECO:0000256" key="4">
    <source>
        <dbReference type="ARBA" id="ARBA00022679"/>
    </source>
</evidence>
<dbReference type="PANTHER" id="PTHR32294">
    <property type="entry name" value="DNA POLYMERASE III SUBUNIT ALPHA"/>
    <property type="match status" value="1"/>
</dbReference>
<keyword evidence="5 10" id="KW-0548">Nucleotidyltransferase</keyword>
<dbReference type="GO" id="GO:0003887">
    <property type="term" value="F:DNA-directed DNA polymerase activity"/>
    <property type="evidence" value="ECO:0007669"/>
    <property type="project" value="UniProtKB-KW"/>
</dbReference>
<accession>A0A1S7LQ34</accession>
<dbReference type="InterPro" id="IPR004365">
    <property type="entry name" value="NA-bd_OB_tRNA"/>
</dbReference>
<dbReference type="SMART" id="SM00481">
    <property type="entry name" value="POLIIIAc"/>
    <property type="match status" value="1"/>
</dbReference>
<dbReference type="Pfam" id="PF17657">
    <property type="entry name" value="DNA_pol3_finger"/>
    <property type="match status" value="1"/>
</dbReference>
<feature type="domain" description="Polymerase/histidinol phosphatase N-terminal" evidence="9">
    <location>
        <begin position="7"/>
        <end position="74"/>
    </location>
</feature>
<dbReference type="Pfam" id="PF02811">
    <property type="entry name" value="PHP"/>
    <property type="match status" value="1"/>
</dbReference>
<evidence type="ECO:0000256" key="3">
    <source>
        <dbReference type="ARBA" id="ARBA00019114"/>
    </source>
</evidence>
<evidence type="ECO:0000256" key="2">
    <source>
        <dbReference type="ARBA" id="ARBA00012417"/>
    </source>
</evidence>
<dbReference type="EMBL" id="LO017727">
    <property type="protein sequence ID" value="CRH08197.1"/>
    <property type="molecule type" value="Genomic_DNA"/>
</dbReference>
<dbReference type="Gene3D" id="1.10.150.870">
    <property type="match status" value="1"/>
</dbReference>
<dbReference type="EC" id="2.7.7.7" evidence="2"/>
<dbReference type="InterPro" id="IPR040982">
    <property type="entry name" value="DNA_pol3_finger"/>
</dbReference>
<dbReference type="Gene3D" id="1.10.10.1600">
    <property type="entry name" value="Bacterial DNA polymerase III alpha subunit, thumb domain"/>
    <property type="match status" value="1"/>
</dbReference>
<organism evidence="10">
    <name type="scientific">Magnetococcus massalia (strain MO-1)</name>
    <dbReference type="NCBI Taxonomy" id="451514"/>
    <lineage>
        <taxon>Bacteria</taxon>
        <taxon>Pseudomonadati</taxon>
        <taxon>Pseudomonadota</taxon>
        <taxon>Magnetococcia</taxon>
        <taxon>Magnetococcales</taxon>
        <taxon>Magnetococcaceae</taxon>
        <taxon>Magnetococcus</taxon>
    </lineage>
</organism>
<proteinExistence type="predicted"/>
<dbReference type="InterPro" id="IPR003141">
    <property type="entry name" value="Pol/His_phosphatase_N"/>
</dbReference>
<evidence type="ECO:0000313" key="10">
    <source>
        <dbReference type="EMBL" id="CRH08197.1"/>
    </source>
</evidence>
<dbReference type="SUPFAM" id="SSF89550">
    <property type="entry name" value="PHP domain-like"/>
    <property type="match status" value="1"/>
</dbReference>
<evidence type="ECO:0000256" key="6">
    <source>
        <dbReference type="ARBA" id="ARBA00022705"/>
    </source>
</evidence>
<dbReference type="InterPro" id="IPR016195">
    <property type="entry name" value="Pol/histidinol_Pase-like"/>
</dbReference>
<comment type="subcellular location">
    <subcellularLocation>
        <location evidence="1">Cytoplasm</location>
    </subcellularLocation>
</comment>
<comment type="catalytic activity">
    <reaction evidence="8">
        <text>DNA(n) + a 2'-deoxyribonucleoside 5'-triphosphate = DNA(n+1) + diphosphate</text>
        <dbReference type="Rhea" id="RHEA:22508"/>
        <dbReference type="Rhea" id="RHEA-COMP:17339"/>
        <dbReference type="Rhea" id="RHEA-COMP:17340"/>
        <dbReference type="ChEBI" id="CHEBI:33019"/>
        <dbReference type="ChEBI" id="CHEBI:61560"/>
        <dbReference type="ChEBI" id="CHEBI:173112"/>
        <dbReference type="EC" id="2.7.7.7"/>
    </reaction>
</comment>
<dbReference type="InterPro" id="IPR029460">
    <property type="entry name" value="DNAPol_HHH"/>
</dbReference>
<dbReference type="InterPro" id="IPR011708">
    <property type="entry name" value="DNA_pol3_alpha_NTPase_dom"/>
</dbReference>
<dbReference type="NCBIfam" id="NF004226">
    <property type="entry name" value="PRK05673.1"/>
    <property type="match status" value="1"/>
</dbReference>
<dbReference type="NCBIfam" id="TIGR00594">
    <property type="entry name" value="polc"/>
    <property type="match status" value="1"/>
</dbReference>
<evidence type="ECO:0000256" key="7">
    <source>
        <dbReference type="ARBA" id="ARBA00022932"/>
    </source>
</evidence>
<reference evidence="10" key="1">
    <citation type="submission" date="2015-04" db="EMBL/GenBank/DDBJ databases">
        <authorList>
            <person name="Syromyatnikov M.Y."/>
            <person name="Popov V.N."/>
        </authorList>
    </citation>
    <scope>NUCLEOTIDE SEQUENCE</scope>
    <source>
        <strain evidence="10">MO-1</strain>
    </source>
</reference>
<dbReference type="Pfam" id="PF14579">
    <property type="entry name" value="HHH_6"/>
    <property type="match status" value="1"/>
</dbReference>
<keyword evidence="4 10" id="KW-0808">Transferase</keyword>
<dbReference type="Gene3D" id="3.20.20.140">
    <property type="entry name" value="Metal-dependent hydrolases"/>
    <property type="match status" value="1"/>
</dbReference>
<dbReference type="GO" id="GO:0008408">
    <property type="term" value="F:3'-5' exonuclease activity"/>
    <property type="evidence" value="ECO:0007669"/>
    <property type="project" value="InterPro"/>
</dbReference>
<name>A0A1S7LQ34_MAGMO</name>
<dbReference type="GO" id="GO:0005737">
    <property type="term" value="C:cytoplasm"/>
    <property type="evidence" value="ECO:0007669"/>
    <property type="project" value="UniProtKB-SubCell"/>
</dbReference>
<dbReference type="InterPro" id="IPR004805">
    <property type="entry name" value="DnaE2/DnaE/PolC"/>
</dbReference>
<dbReference type="PANTHER" id="PTHR32294:SF0">
    <property type="entry name" value="DNA POLYMERASE III SUBUNIT ALPHA"/>
    <property type="match status" value="1"/>
</dbReference>